<keyword evidence="5" id="KW-0560">Oxidoreductase</keyword>
<organism evidence="8 9">
    <name type="scientific">Stachybotrys elegans</name>
    <dbReference type="NCBI Taxonomy" id="80388"/>
    <lineage>
        <taxon>Eukaryota</taxon>
        <taxon>Fungi</taxon>
        <taxon>Dikarya</taxon>
        <taxon>Ascomycota</taxon>
        <taxon>Pezizomycotina</taxon>
        <taxon>Sordariomycetes</taxon>
        <taxon>Hypocreomycetidae</taxon>
        <taxon>Hypocreales</taxon>
        <taxon>Stachybotryaceae</taxon>
        <taxon>Stachybotrys</taxon>
    </lineage>
</organism>
<comment type="cofactor">
    <cofactor evidence="1">
        <name>FAD</name>
        <dbReference type="ChEBI" id="CHEBI:57692"/>
    </cofactor>
</comment>
<dbReference type="PANTHER" id="PTHR47356:SF2">
    <property type="entry name" value="FAD-BINDING DOMAIN-CONTAINING PROTEIN-RELATED"/>
    <property type="match status" value="1"/>
</dbReference>
<dbReference type="AlphaFoldDB" id="A0A8K0WKK8"/>
<dbReference type="PRINTS" id="PR00420">
    <property type="entry name" value="RNGMNOXGNASE"/>
</dbReference>
<comment type="caution">
    <text evidence="8">The sequence shown here is derived from an EMBL/GenBank/DDBJ whole genome shotgun (WGS) entry which is preliminary data.</text>
</comment>
<dbReference type="EMBL" id="JAGPNK010000017">
    <property type="protein sequence ID" value="KAH7305958.1"/>
    <property type="molecule type" value="Genomic_DNA"/>
</dbReference>
<gene>
    <name evidence="8" type="ORF">B0I35DRAFT_483705</name>
</gene>
<accession>A0A8K0WKK8</accession>
<keyword evidence="4" id="KW-0274">FAD</keyword>
<dbReference type="Pfam" id="PF01494">
    <property type="entry name" value="FAD_binding_3"/>
    <property type="match status" value="2"/>
</dbReference>
<sequence length="452" mass="48311">MSPFKVIIAGGGPVGLTAAHALSQAGIDFLLLEGHHQVMASVGSNLVLNPQGLRALSQLGLLDALCAVSDRLLPTRRIDHNARDIGTMHIFPIIQQQFGLGSCVISRHDLLKVLYEALPADARAKILTSKKVATVTSLADGVEVVCQDGTSYTGSIVIGADGVHSMVRKSMRQLALAAGSSELNDEKPYLTTYRCLWLRFPKSLVPELEPGYTAEAHGVNASSQLFLGQETGVVAIYERLAQPTSERLARTELDADAMAARWEHMALIPGGSLTMKRAYQNKIETGVVSLEEGVVQHWSWNGRIALVGDAAHKYTPSTGAGCNTGIVDIVSLANELVAAITNARNSADDLDASPTQAALAEAFDNYQHARYDNVVDGCNISSRATALSTWGSGILKLVDRYVMSIPAVQRKIMAAGAGSVAKMPVFSFIPAEERFVGTVAWQTPMPQHLAMA</sequence>
<dbReference type="InterPro" id="IPR050562">
    <property type="entry name" value="FAD_mOase_fung"/>
</dbReference>
<evidence type="ECO:0000256" key="2">
    <source>
        <dbReference type="ARBA" id="ARBA00007992"/>
    </source>
</evidence>
<proteinExistence type="inferred from homology"/>
<dbReference type="InterPro" id="IPR036188">
    <property type="entry name" value="FAD/NAD-bd_sf"/>
</dbReference>
<protein>
    <recommendedName>
        <fullName evidence="7">FAD-binding domain-containing protein</fullName>
    </recommendedName>
</protein>
<dbReference type="Gene3D" id="3.50.50.60">
    <property type="entry name" value="FAD/NAD(P)-binding domain"/>
    <property type="match status" value="1"/>
</dbReference>
<dbReference type="InterPro" id="IPR002938">
    <property type="entry name" value="FAD-bd"/>
</dbReference>
<dbReference type="OrthoDB" id="2431938at2759"/>
<evidence type="ECO:0000256" key="4">
    <source>
        <dbReference type="ARBA" id="ARBA00022827"/>
    </source>
</evidence>
<feature type="domain" description="FAD-binding" evidence="7">
    <location>
        <begin position="5"/>
        <end position="171"/>
    </location>
</feature>
<keyword evidence="9" id="KW-1185">Reference proteome</keyword>
<dbReference type="GO" id="GO:0004497">
    <property type="term" value="F:monooxygenase activity"/>
    <property type="evidence" value="ECO:0007669"/>
    <property type="project" value="UniProtKB-KW"/>
</dbReference>
<feature type="domain" description="FAD-binding" evidence="7">
    <location>
        <begin position="289"/>
        <end position="345"/>
    </location>
</feature>
<name>A0A8K0WKK8_9HYPO</name>
<dbReference type="Proteomes" id="UP000813444">
    <property type="component" value="Unassembled WGS sequence"/>
</dbReference>
<keyword evidence="3" id="KW-0285">Flavoprotein</keyword>
<evidence type="ECO:0000256" key="5">
    <source>
        <dbReference type="ARBA" id="ARBA00023002"/>
    </source>
</evidence>
<evidence type="ECO:0000313" key="8">
    <source>
        <dbReference type="EMBL" id="KAH7305958.1"/>
    </source>
</evidence>
<evidence type="ECO:0000256" key="3">
    <source>
        <dbReference type="ARBA" id="ARBA00022630"/>
    </source>
</evidence>
<evidence type="ECO:0000256" key="1">
    <source>
        <dbReference type="ARBA" id="ARBA00001974"/>
    </source>
</evidence>
<keyword evidence="6" id="KW-0503">Monooxygenase</keyword>
<reference evidence="8" key="1">
    <citation type="journal article" date="2021" name="Nat. Commun.">
        <title>Genetic determinants of endophytism in the Arabidopsis root mycobiome.</title>
        <authorList>
            <person name="Mesny F."/>
            <person name="Miyauchi S."/>
            <person name="Thiergart T."/>
            <person name="Pickel B."/>
            <person name="Atanasova L."/>
            <person name="Karlsson M."/>
            <person name="Huettel B."/>
            <person name="Barry K.W."/>
            <person name="Haridas S."/>
            <person name="Chen C."/>
            <person name="Bauer D."/>
            <person name="Andreopoulos W."/>
            <person name="Pangilinan J."/>
            <person name="LaButti K."/>
            <person name="Riley R."/>
            <person name="Lipzen A."/>
            <person name="Clum A."/>
            <person name="Drula E."/>
            <person name="Henrissat B."/>
            <person name="Kohler A."/>
            <person name="Grigoriev I.V."/>
            <person name="Martin F.M."/>
            <person name="Hacquard S."/>
        </authorList>
    </citation>
    <scope>NUCLEOTIDE SEQUENCE</scope>
    <source>
        <strain evidence="8">MPI-CAGE-CH-0235</strain>
    </source>
</reference>
<dbReference type="SUPFAM" id="SSF51905">
    <property type="entry name" value="FAD/NAD(P)-binding domain"/>
    <property type="match status" value="1"/>
</dbReference>
<evidence type="ECO:0000313" key="9">
    <source>
        <dbReference type="Proteomes" id="UP000813444"/>
    </source>
</evidence>
<evidence type="ECO:0000259" key="7">
    <source>
        <dbReference type="Pfam" id="PF01494"/>
    </source>
</evidence>
<evidence type="ECO:0000256" key="6">
    <source>
        <dbReference type="ARBA" id="ARBA00023033"/>
    </source>
</evidence>
<dbReference type="PANTHER" id="PTHR47356">
    <property type="entry name" value="FAD-DEPENDENT MONOOXYGENASE ASQG-RELATED"/>
    <property type="match status" value="1"/>
</dbReference>
<comment type="similarity">
    <text evidence="2">Belongs to the paxM FAD-dependent monooxygenase family.</text>
</comment>
<dbReference type="GO" id="GO:0071949">
    <property type="term" value="F:FAD binding"/>
    <property type="evidence" value="ECO:0007669"/>
    <property type="project" value="InterPro"/>
</dbReference>